<dbReference type="InterPro" id="IPR001680">
    <property type="entry name" value="WD40_rpt"/>
</dbReference>
<dbReference type="PRINTS" id="PR01547">
    <property type="entry name" value="YEAST176DUF"/>
</dbReference>
<comment type="caution">
    <text evidence="4">The sequence shown here is derived from an EMBL/GenBank/DDBJ whole genome shotgun (WGS) entry which is preliminary data.</text>
</comment>
<dbReference type="InterPro" id="IPR004083">
    <property type="entry name" value="Raptor"/>
</dbReference>
<dbReference type="PANTHER" id="PTHR12848:SF16">
    <property type="entry name" value="REGULATORY-ASSOCIATED PROTEIN OF MTOR"/>
    <property type="match status" value="1"/>
</dbReference>
<dbReference type="Proteomes" id="UP001470230">
    <property type="component" value="Unassembled WGS sequence"/>
</dbReference>
<keyword evidence="1" id="KW-0853">WD repeat</keyword>
<dbReference type="SUPFAM" id="SSF50978">
    <property type="entry name" value="WD40 repeat-like"/>
    <property type="match status" value="1"/>
</dbReference>
<keyword evidence="2" id="KW-0677">Repeat</keyword>
<proteinExistence type="predicted"/>
<evidence type="ECO:0000313" key="5">
    <source>
        <dbReference type="Proteomes" id="UP001470230"/>
    </source>
</evidence>
<dbReference type="Pfam" id="PF14538">
    <property type="entry name" value="Raptor_N"/>
    <property type="match status" value="1"/>
</dbReference>
<dbReference type="InterPro" id="IPR016024">
    <property type="entry name" value="ARM-type_fold"/>
</dbReference>
<dbReference type="PANTHER" id="PTHR12848">
    <property type="entry name" value="REGULATORY-ASSOCIATED PROTEIN OF MTOR"/>
    <property type="match status" value="1"/>
</dbReference>
<accession>A0ABR2I641</accession>
<dbReference type="InterPro" id="IPR015943">
    <property type="entry name" value="WD40/YVTN_repeat-like_dom_sf"/>
</dbReference>
<sequence length="1222" mass="138945">MLPRTELINFADLADEDEYSFIDEEKSDNFGISGKNANDGIFVSPKNLYHCSIEQQLPLIDTTVSSRSTSSTALSLDENDYKIDQIIKSLQLRQNIQIDGTRCAIIDIAHPAQYQLNSSDYLNSSPYFLTWTPINSASATEFPSIVQNNIKIDYQSINKELKFVHFVAPAAERMKNLSQIRKEIPIGRVIFHYIGFGLPTHTEGRISVCEGRSLKPYSVGRIFEDIRTPSWFIFDCDNAGSFIQTIMQRCQKLQSRTDKNSLINWCDWYCLCATSENEFLPKDPKLPRDFLTSCLLTPVKLSILCHILKYFRLSLDNPFQYLSQLEQSPDLHEMLTVITDAIASDYVKPKFFFQMFRNDHVVGTIFRRFILAQYLLKEYEVHPISNPSLPDMTKHQMWQEWEASLDIWISSNLTIPPSFCSSYFQRVSNFFTSAVQNGRPINQSILVTMCHIVLFQPELFAPIAIFASKSGENRSQLSTTILFKKFFQIFIENNVSPVAYESLSYIIIAMLQYDHNFFHEIKRDLNFLPLVHFIFDQSVSQSTRTFVTAILSFIVPHMKTIQDACLTKSFMVQLKTEISRANPIFLQWLLIFLKRVLNFSSADLSTFYNDSVHIQISSCIFHKSFECRASTVTALSCFMQSDENSVLNYILLMMTFPALFDMSYLVRYQFLLFVIRFLTTNQKELSNIMKDCTTDASFNSFNSIFERWIGGDSLYKVYNDFVLFAKAIDSASKKENLIREACSFCLFVIKYFCHDPHPSIKNISSLAKESFDNLLNNNNNEKAQKCHSISPPFGWHSANPIKEAMKRQVQVPLTPQRSANAMQQNASNLQKSSQIAQQLSTNSISRFFSQQNKKQENYKYLFESDSDVLFYSSLHQLVESGKDILGEKKQQPLEKQSSSTNSFVGGGGINIPTAHLHLRQQTHSQIKNPVRMAFERDTTRIVVAAKCKWMYHVDQQLNVSSKVKASEFPISDMKMTDDSKTAIAACCDGTIKMWHCGCNECYSCFRADVCFDDDQNPLLFDITTFSKKILTGRNGIQYYDMSTQRLISDWSTPYRVTAMTVHPGNENIAVVGLVNGNINAFDLRMKEKKSINFGKIISVGITEPIIKMASNTNGAGFLYGATASGKIIEWNATTNAVKIIKAQISSQLASFEMHKNLPLVAMAAVDDSPMICSPSGKILYKAKNIPPGSIFTFHPILPIISFGTPNSDLLSYDVLLAGDQKQ</sequence>
<protein>
    <recommendedName>
        <fullName evidence="3">Raptor N-terminal CASPase-like domain-containing protein</fullName>
    </recommendedName>
</protein>
<evidence type="ECO:0000259" key="3">
    <source>
        <dbReference type="SMART" id="SM01302"/>
    </source>
</evidence>
<dbReference type="SMART" id="SM00320">
    <property type="entry name" value="WD40"/>
    <property type="match status" value="3"/>
</dbReference>
<reference evidence="4 5" key="1">
    <citation type="submission" date="2024-04" db="EMBL/GenBank/DDBJ databases">
        <title>Tritrichomonas musculus Genome.</title>
        <authorList>
            <person name="Alves-Ferreira E."/>
            <person name="Grigg M."/>
            <person name="Lorenzi H."/>
            <person name="Galac M."/>
        </authorList>
    </citation>
    <scope>NUCLEOTIDE SEQUENCE [LARGE SCALE GENOMIC DNA]</scope>
    <source>
        <strain evidence="4 5">EAF2021</strain>
    </source>
</reference>
<dbReference type="InterPro" id="IPR029347">
    <property type="entry name" value="Raptor_N"/>
</dbReference>
<dbReference type="Gene3D" id="2.130.10.10">
    <property type="entry name" value="YVTN repeat-like/Quinoprotein amine dehydrogenase"/>
    <property type="match status" value="1"/>
</dbReference>
<dbReference type="SMART" id="SM01302">
    <property type="entry name" value="Raptor_N"/>
    <property type="match status" value="1"/>
</dbReference>
<keyword evidence="5" id="KW-1185">Reference proteome</keyword>
<gene>
    <name evidence="4" type="ORF">M9Y10_012976</name>
</gene>
<evidence type="ECO:0000313" key="4">
    <source>
        <dbReference type="EMBL" id="KAK8857880.1"/>
    </source>
</evidence>
<name>A0ABR2I641_9EUKA</name>
<organism evidence="4 5">
    <name type="scientific">Tritrichomonas musculus</name>
    <dbReference type="NCBI Taxonomy" id="1915356"/>
    <lineage>
        <taxon>Eukaryota</taxon>
        <taxon>Metamonada</taxon>
        <taxon>Parabasalia</taxon>
        <taxon>Tritrichomonadida</taxon>
        <taxon>Tritrichomonadidae</taxon>
        <taxon>Tritrichomonas</taxon>
    </lineage>
</organism>
<evidence type="ECO:0000256" key="2">
    <source>
        <dbReference type="ARBA" id="ARBA00022737"/>
    </source>
</evidence>
<feature type="domain" description="Raptor N-terminal CASPase-like" evidence="3">
    <location>
        <begin position="97"/>
        <end position="247"/>
    </location>
</feature>
<dbReference type="EMBL" id="JAPFFF010000019">
    <property type="protein sequence ID" value="KAK8857880.1"/>
    <property type="molecule type" value="Genomic_DNA"/>
</dbReference>
<dbReference type="SUPFAM" id="SSF48371">
    <property type="entry name" value="ARM repeat"/>
    <property type="match status" value="1"/>
</dbReference>
<dbReference type="InterPro" id="IPR036322">
    <property type="entry name" value="WD40_repeat_dom_sf"/>
</dbReference>
<evidence type="ECO:0000256" key="1">
    <source>
        <dbReference type="ARBA" id="ARBA00022574"/>
    </source>
</evidence>